<keyword evidence="1" id="KW-0812">Transmembrane</keyword>
<keyword evidence="1" id="KW-0472">Membrane</keyword>
<feature type="transmembrane region" description="Helical" evidence="1">
    <location>
        <begin position="43"/>
        <end position="66"/>
    </location>
</feature>
<evidence type="ECO:0000313" key="2">
    <source>
        <dbReference type="EMBL" id="SEJ31080.1"/>
    </source>
</evidence>
<feature type="transmembrane region" description="Helical" evidence="1">
    <location>
        <begin position="12"/>
        <end position="31"/>
    </location>
</feature>
<name>A0A1H6Y1T6_9BACT</name>
<sequence>MIAFDFDWSAPLNLVLVLLLFLLGGLQIWLLMRSSGHVSRQKLNVKICLNLLAWLTIASFIFQPIFRSNILESKILVAGRDVPSEEVRKIKDSLKVSEVFSERDFKVKSFDTLTLVGQNFSDSFFSKLSQSLTTNSTVNWISYFPENQVQSVSWKGLLRKGQLQKVTGSIHLTNPQWIKIKFGDQTLDSARLEKGQQFFTLSFPVFTEKRTRAVLFLDDKSQGEIQFFAQSLPPLTFQFILDNPDFESRTLATWLANQGHAVELSTNLSKDIRSKLSINKAGDPDIIVTDPKNAGNAVVKKAFASGKSILFINLTAPSSEVASINSSLGTKLLVKKISNEEILPVMGELTKLPFEFSKSNGYITLPKYPIAVEKAAGKIAVSLLNETFPTLLNGDSLVYGNIWTSVLSAIHPAYKTNIEVAAPVYKNIQTELRLNNLTESPRSLAIANDTLLLNYSVINTQTAHALYSPAESSWLTLGEDSEILVSDSLNFNQVYQSKRIEDFVKSRAGMQTNLSDSAKLSDSKSQPLSESRIPDWVWFLAILICFTALWLEPKFE</sequence>
<reference evidence="2 3" key="1">
    <citation type="submission" date="2016-10" db="EMBL/GenBank/DDBJ databases">
        <authorList>
            <person name="de Groot N.N."/>
        </authorList>
    </citation>
    <scope>NUCLEOTIDE SEQUENCE [LARGE SCALE GENOMIC DNA]</scope>
    <source>
        <strain evidence="2 3">DSM 19938</strain>
    </source>
</reference>
<accession>A0A1H6Y1T6</accession>
<dbReference type="RefSeq" id="WP_090338122.1">
    <property type="nucleotide sequence ID" value="NZ_FNXY01000006.1"/>
</dbReference>
<keyword evidence="3" id="KW-1185">Reference proteome</keyword>
<proteinExistence type="predicted"/>
<evidence type="ECO:0000313" key="3">
    <source>
        <dbReference type="Proteomes" id="UP000199532"/>
    </source>
</evidence>
<evidence type="ECO:0000256" key="1">
    <source>
        <dbReference type="SAM" id="Phobius"/>
    </source>
</evidence>
<organism evidence="2 3">
    <name type="scientific">Dyadobacter koreensis</name>
    <dbReference type="NCBI Taxonomy" id="408657"/>
    <lineage>
        <taxon>Bacteria</taxon>
        <taxon>Pseudomonadati</taxon>
        <taxon>Bacteroidota</taxon>
        <taxon>Cytophagia</taxon>
        <taxon>Cytophagales</taxon>
        <taxon>Spirosomataceae</taxon>
        <taxon>Dyadobacter</taxon>
    </lineage>
</organism>
<dbReference type="EMBL" id="FNXY01000006">
    <property type="protein sequence ID" value="SEJ31080.1"/>
    <property type="molecule type" value="Genomic_DNA"/>
</dbReference>
<dbReference type="AlphaFoldDB" id="A0A1H6Y1T6"/>
<keyword evidence="1" id="KW-1133">Transmembrane helix</keyword>
<gene>
    <name evidence="2" type="ORF">SAMN04487995_4128</name>
</gene>
<dbReference type="STRING" id="408657.SAMN04487995_4128"/>
<protein>
    <submittedName>
        <fullName evidence="2">Uncharacterized protein</fullName>
    </submittedName>
</protein>
<dbReference type="Proteomes" id="UP000199532">
    <property type="component" value="Unassembled WGS sequence"/>
</dbReference>
<dbReference type="OrthoDB" id="980086at2"/>